<dbReference type="GO" id="GO:0005874">
    <property type="term" value="C:microtubule"/>
    <property type="evidence" value="ECO:0007669"/>
    <property type="project" value="UniProtKB-KW"/>
</dbReference>
<evidence type="ECO:0000313" key="8">
    <source>
        <dbReference type="EMBL" id="GBN58110.1"/>
    </source>
</evidence>
<evidence type="ECO:0000259" key="7">
    <source>
        <dbReference type="Pfam" id="PF16641"/>
    </source>
</evidence>
<feature type="domain" description="CLIP1 zinc knuckle" evidence="7">
    <location>
        <begin position="465"/>
        <end position="481"/>
    </location>
</feature>
<dbReference type="InterPro" id="IPR032108">
    <property type="entry name" value="CLIP1_ZNF"/>
</dbReference>
<proteinExistence type="predicted"/>
<keyword evidence="4 6" id="KW-0175">Coiled coil</keyword>
<feature type="domain" description="CLIP1 zinc knuckle" evidence="7">
    <location>
        <begin position="422"/>
        <end position="439"/>
    </location>
</feature>
<evidence type="ECO:0000256" key="4">
    <source>
        <dbReference type="ARBA" id="ARBA00023054"/>
    </source>
</evidence>
<accession>A0A4Y2Q5D8</accession>
<dbReference type="AlphaFoldDB" id="A0A4Y2Q5D8"/>
<protein>
    <submittedName>
        <fullName evidence="8">CAP-Gly domain-containing linker protein 1</fullName>
    </submittedName>
</protein>
<feature type="coiled-coil region" evidence="6">
    <location>
        <begin position="377"/>
        <end position="404"/>
    </location>
</feature>
<keyword evidence="9" id="KW-1185">Reference proteome</keyword>
<comment type="subcellular location">
    <subcellularLocation>
        <location evidence="1">Cytoplasm</location>
        <location evidence="1">Cytoskeleton</location>
    </subcellularLocation>
</comment>
<dbReference type="Proteomes" id="UP000499080">
    <property type="component" value="Unassembled WGS sequence"/>
</dbReference>
<evidence type="ECO:0000256" key="6">
    <source>
        <dbReference type="SAM" id="Coils"/>
    </source>
</evidence>
<evidence type="ECO:0000313" key="9">
    <source>
        <dbReference type="Proteomes" id="UP000499080"/>
    </source>
</evidence>
<feature type="coiled-coil region" evidence="6">
    <location>
        <begin position="30"/>
        <end position="348"/>
    </location>
</feature>
<dbReference type="Pfam" id="PF16641">
    <property type="entry name" value="CLIP1_ZNF"/>
    <property type="match status" value="2"/>
</dbReference>
<name>A0A4Y2Q5D8_ARAVE</name>
<evidence type="ECO:0000256" key="5">
    <source>
        <dbReference type="ARBA" id="ARBA00023212"/>
    </source>
</evidence>
<evidence type="ECO:0000256" key="3">
    <source>
        <dbReference type="ARBA" id="ARBA00022701"/>
    </source>
</evidence>
<gene>
    <name evidence="8" type="primary">CLIP1_1</name>
    <name evidence="8" type="ORF">AVEN_197859_1</name>
</gene>
<keyword evidence="5" id="KW-0206">Cytoskeleton</keyword>
<dbReference type="EMBL" id="BGPR01012867">
    <property type="protein sequence ID" value="GBN58110.1"/>
    <property type="molecule type" value="Genomic_DNA"/>
</dbReference>
<sequence length="487" mass="56267">MIEASQSQLKMLNDQNETNAKLLQSKESFINNFKAEKEKQLQELEENLKKENTRLQEVLLKYESDIQQKQEIISKLNAEAEEQKKQIELLGSELMKNKEIIEKTHQNTSEVHQNLISKVADLETKYAQVMEEKKRVEEEEIKAQGAKKDLEKVRDSLLQEKSQQEEVVKDRETQLAALQAEVNRMQTELTLHKQELQQKLDVSAMELEAAAELKTQLELQHSVLEELQQQLQSSEEKCKALEKQVQNTSTLSSEKTELLDKLNKLELSNKEKSEKLIEIEEKHQSLQELLKNAQNSLLEKEMECTSLNDQILSLNAEMESKDSIKSSMKALEQENILLKHKIEKLESSGPAKNANESIATNASEAFAEERESLLSQIDFLNSIIVDMKQKNENLQQEIELLKMGPEMIDPNLNDTPHKLAPRLFCDICDMFDLHDTDDCPKQESFVEEEAVPHLIPQGARQLEERPYCNNCEVFGHWTYDCEEQETY</sequence>
<reference evidence="8 9" key="1">
    <citation type="journal article" date="2019" name="Sci. Rep.">
        <title>Orb-weaving spider Araneus ventricosus genome elucidates the spidroin gene catalogue.</title>
        <authorList>
            <person name="Kono N."/>
            <person name="Nakamura H."/>
            <person name="Ohtoshi R."/>
            <person name="Moran D.A.P."/>
            <person name="Shinohara A."/>
            <person name="Yoshida Y."/>
            <person name="Fujiwara M."/>
            <person name="Mori M."/>
            <person name="Tomita M."/>
            <person name="Arakawa K."/>
        </authorList>
    </citation>
    <scope>NUCLEOTIDE SEQUENCE [LARGE SCALE GENOMIC DNA]</scope>
</reference>
<keyword evidence="2" id="KW-0963">Cytoplasm</keyword>
<dbReference type="OrthoDB" id="6431922at2759"/>
<comment type="caution">
    <text evidence="8">The sequence shown here is derived from an EMBL/GenBank/DDBJ whole genome shotgun (WGS) entry which is preliminary data.</text>
</comment>
<evidence type="ECO:0000256" key="2">
    <source>
        <dbReference type="ARBA" id="ARBA00022490"/>
    </source>
</evidence>
<keyword evidence="3" id="KW-0493">Microtubule</keyword>
<organism evidence="8 9">
    <name type="scientific">Araneus ventricosus</name>
    <name type="common">Orbweaver spider</name>
    <name type="synonym">Epeira ventricosa</name>
    <dbReference type="NCBI Taxonomy" id="182803"/>
    <lineage>
        <taxon>Eukaryota</taxon>
        <taxon>Metazoa</taxon>
        <taxon>Ecdysozoa</taxon>
        <taxon>Arthropoda</taxon>
        <taxon>Chelicerata</taxon>
        <taxon>Arachnida</taxon>
        <taxon>Araneae</taxon>
        <taxon>Araneomorphae</taxon>
        <taxon>Entelegynae</taxon>
        <taxon>Araneoidea</taxon>
        <taxon>Araneidae</taxon>
        <taxon>Araneus</taxon>
    </lineage>
</organism>
<dbReference type="Gene3D" id="4.10.60.10">
    <property type="entry name" value="Zinc finger, CCHC-type"/>
    <property type="match status" value="1"/>
</dbReference>
<evidence type="ECO:0000256" key="1">
    <source>
        <dbReference type="ARBA" id="ARBA00004245"/>
    </source>
</evidence>